<evidence type="ECO:0000256" key="3">
    <source>
        <dbReference type="ARBA" id="ARBA00022741"/>
    </source>
</evidence>
<dbReference type="PROSITE" id="PS00867">
    <property type="entry name" value="CPSASE_2"/>
    <property type="match status" value="1"/>
</dbReference>
<dbReference type="SUPFAM" id="SSF51230">
    <property type="entry name" value="Single hybrid motif"/>
    <property type="match status" value="1"/>
</dbReference>
<dbReference type="Pfam" id="PF02786">
    <property type="entry name" value="CPSase_L_D2"/>
    <property type="match status" value="1"/>
</dbReference>
<dbReference type="InterPro" id="IPR000089">
    <property type="entry name" value="Biotin_lipoyl"/>
</dbReference>
<dbReference type="Gene3D" id="2.40.50.100">
    <property type="match status" value="1"/>
</dbReference>
<dbReference type="InterPro" id="IPR005479">
    <property type="entry name" value="CPAse_ATP-bd"/>
</dbReference>
<protein>
    <recommendedName>
        <fullName evidence="12">Urea carboxylase</fullName>
    </recommendedName>
</protein>
<evidence type="ECO:0000256" key="5">
    <source>
        <dbReference type="ARBA" id="ARBA00022840"/>
    </source>
</evidence>
<dbReference type="SUPFAM" id="SSF50891">
    <property type="entry name" value="Cyclophilin-like"/>
    <property type="match status" value="2"/>
</dbReference>
<evidence type="ECO:0000256" key="1">
    <source>
        <dbReference type="ARBA" id="ARBA00001953"/>
    </source>
</evidence>
<dbReference type="Gene3D" id="2.40.100.10">
    <property type="entry name" value="Cyclophilin-like"/>
    <property type="match status" value="2"/>
</dbReference>
<comment type="cofactor">
    <cofactor evidence="1">
        <name>biotin</name>
        <dbReference type="ChEBI" id="CHEBI:57586"/>
    </cofactor>
</comment>
<dbReference type="InterPro" id="IPR050856">
    <property type="entry name" value="Biotin_carboxylase_complex"/>
</dbReference>
<dbReference type="PROSITE" id="PS50979">
    <property type="entry name" value="BC"/>
    <property type="match status" value="1"/>
</dbReference>
<dbReference type="InterPro" id="IPR005482">
    <property type="entry name" value="Biotin_COase_C"/>
</dbReference>
<dbReference type="InterPro" id="IPR016185">
    <property type="entry name" value="PreATP-grasp_dom_sf"/>
</dbReference>
<dbReference type="Proteomes" id="UP000054481">
    <property type="component" value="Unassembled WGS sequence"/>
</dbReference>
<evidence type="ECO:0000256" key="4">
    <source>
        <dbReference type="ARBA" id="ARBA00022801"/>
    </source>
</evidence>
<dbReference type="Gene3D" id="3.30.470.20">
    <property type="entry name" value="ATP-grasp fold, B domain"/>
    <property type="match status" value="1"/>
</dbReference>
<dbReference type="GO" id="GO:0016787">
    <property type="term" value="F:hydrolase activity"/>
    <property type="evidence" value="ECO:0007669"/>
    <property type="project" value="UniProtKB-KW"/>
</dbReference>
<keyword evidence="2" id="KW-0436">Ligase</keyword>
<dbReference type="OrthoDB" id="196847at2759"/>
<dbReference type="PANTHER" id="PTHR18866">
    <property type="entry name" value="CARBOXYLASE:PYRUVATE/ACETYL-COA/PROPIONYL-COA CARBOXYLASE"/>
    <property type="match status" value="1"/>
</dbReference>
<sequence length="1215" mass="133406">MDQQTPERILIVNRGEIACRILRTTCRLGFHTFSIYTPNDVSSPHVTDADVALPVSSYTDVDAVIDIIRKHHIQYVIPGYGFLSENATFARAVCGAGAIFVGPEPEHISTFGIKDRARNLAASIGVPTCPGSGILSSESEAAAAAAEIGYPVILKATAGGGGMGLQICETESDVRRSFVSVVSRGSTLFQNPDVFLEKYYPVSRHIEVQIFGDGQGGCVALGERECSIQRRHQKIIEESPSPFVEEHPALRTRLFQASRLLGCTIRYASAGTVEYLVDDETGSFFFLEMNTRLQVEHGITEMRFGIDLVEVMIRQARRSINLDFLDAIVPVGHAIEARVYAENPFKNHMPSPGQLQFVELSSDPDVRIDTWVRTGTNVSLAYDPLLAKIIGSGPNRSVAIRKLAQALEATKLQGIVTNVDFLRKILESAAFVKGQTTTNFLIGFSYSPCAMEILSPGSHTTIQDVPGRRGIGFGIPEGGPMDSLHAQLANIVVGNKPGCELLEITYTGPRIKFHQRALIAMAGATVDIQLDGSHVPMYRRIEVPSGSVLNVGALSGGCRVYLAIWGGFPGVPTYLGSKSTSPVVEIGGLQGRQLQAGDILDLQVAGSYQMFELPVALIPAWDSGTVFCMSGPHDSPEIMTQADVDAMYSQEWTISHQASRIGVRLHGPQPTWARQTGGEGGSHPSNYLDYPYAMGALNWTGDTCVIFPADSPSLGGFVSSHVIPRAELFKVGQMKPGDSFRFVPVTMETAMDLRKRQMDYLVDIERLATGELEIVKPLSLEVMPTSRVSNASTAIISRFMDVVIRQAGDSYILVEFLQSLELEVRCRVQAIAEAIDHARIPGVQIITPIGCSLLVEYDCFAISQSRLLDRIRRILVDRLDSKFVTKLTSRHIHLPMVFDDQMNRDSIERYMSTQRPYATYLPDPVEFIARSNGLRSKEEILEKLLSTRILVVGVGFWSGTPIGIPLDPRARLMVPKFNPSRTFSPAGGLGIGGCFFCCDPVDAPGGYVNFGRTLPGWDKFCVNKNFNKRPWLFDNFDQISFYQVDEVEFERLYDRFQGGKFDFDITHVEFDIEEYMHFCESVADEAREFRAKQQAATAIEVEKCVATGARLWAQWQAEQKVERDSVPSLDDIDEALKTQATMHASVYKIPALKGSVLGQGDVLVVLEAMKMEVNVTAPPTQTGLVVANIVVAPGDVVKPGDTLLVLSQATIHSAR</sequence>
<dbReference type="PANTHER" id="PTHR18866:SF128">
    <property type="entry name" value="UREA AMIDOLYASE"/>
    <property type="match status" value="1"/>
</dbReference>
<dbReference type="EMBL" id="KQ030508">
    <property type="protein sequence ID" value="KJZ77167.1"/>
    <property type="molecule type" value="Genomic_DNA"/>
</dbReference>
<organism evidence="10 11">
    <name type="scientific">Hirsutella minnesotensis 3608</name>
    <dbReference type="NCBI Taxonomy" id="1043627"/>
    <lineage>
        <taxon>Eukaryota</taxon>
        <taxon>Fungi</taxon>
        <taxon>Dikarya</taxon>
        <taxon>Ascomycota</taxon>
        <taxon>Pezizomycotina</taxon>
        <taxon>Sordariomycetes</taxon>
        <taxon>Hypocreomycetidae</taxon>
        <taxon>Hypocreales</taxon>
        <taxon>Ophiocordycipitaceae</taxon>
        <taxon>Hirsutella</taxon>
    </lineage>
</organism>
<name>A0A0F8A2Q8_9HYPO</name>
<evidence type="ECO:0000313" key="10">
    <source>
        <dbReference type="EMBL" id="KJZ77167.1"/>
    </source>
</evidence>
<accession>A0A0F8A2Q8</accession>
<dbReference type="SMART" id="SM00796">
    <property type="entry name" value="AHS1"/>
    <property type="match status" value="1"/>
</dbReference>
<dbReference type="GO" id="GO:0005524">
    <property type="term" value="F:ATP binding"/>
    <property type="evidence" value="ECO:0007669"/>
    <property type="project" value="UniProtKB-UniRule"/>
</dbReference>
<dbReference type="Pfam" id="PF02785">
    <property type="entry name" value="Biotin_carb_C"/>
    <property type="match status" value="1"/>
</dbReference>
<keyword evidence="5 7" id="KW-0067">ATP-binding</keyword>
<dbReference type="AlphaFoldDB" id="A0A0F8A2Q8"/>
<dbReference type="SUPFAM" id="SSF160467">
    <property type="entry name" value="PH0987 N-terminal domain-like"/>
    <property type="match status" value="1"/>
</dbReference>
<feature type="domain" description="Biotin carboxylation" evidence="9">
    <location>
        <begin position="5"/>
        <end position="446"/>
    </location>
</feature>
<dbReference type="InterPro" id="IPR011054">
    <property type="entry name" value="Rudment_hybrid_motif"/>
</dbReference>
<evidence type="ECO:0000259" key="9">
    <source>
        <dbReference type="PROSITE" id="PS50979"/>
    </source>
</evidence>
<gene>
    <name evidence="10" type="ORF">HIM_03488</name>
</gene>
<dbReference type="Pfam" id="PF02682">
    <property type="entry name" value="CT_C_D"/>
    <property type="match status" value="1"/>
</dbReference>
<dbReference type="Gene3D" id="3.30.1360.40">
    <property type="match status" value="1"/>
</dbReference>
<evidence type="ECO:0000256" key="7">
    <source>
        <dbReference type="PROSITE-ProRule" id="PRU00409"/>
    </source>
</evidence>
<dbReference type="InterPro" id="IPR001882">
    <property type="entry name" value="Biotin_BS"/>
</dbReference>
<dbReference type="PROSITE" id="PS50975">
    <property type="entry name" value="ATP_GRASP"/>
    <property type="match status" value="1"/>
</dbReference>
<dbReference type="InterPro" id="IPR005481">
    <property type="entry name" value="BC-like_N"/>
</dbReference>
<dbReference type="GO" id="GO:0016874">
    <property type="term" value="F:ligase activity"/>
    <property type="evidence" value="ECO:0007669"/>
    <property type="project" value="UniProtKB-KW"/>
</dbReference>
<evidence type="ECO:0000259" key="8">
    <source>
        <dbReference type="PROSITE" id="PS50975"/>
    </source>
</evidence>
<evidence type="ECO:0000256" key="6">
    <source>
        <dbReference type="ARBA" id="ARBA00023267"/>
    </source>
</evidence>
<dbReference type="InterPro" id="IPR029000">
    <property type="entry name" value="Cyclophilin-like_dom_sf"/>
</dbReference>
<dbReference type="SUPFAM" id="SSF52440">
    <property type="entry name" value="PreATP-grasp domain"/>
    <property type="match status" value="1"/>
</dbReference>
<dbReference type="Pfam" id="PF02626">
    <property type="entry name" value="CT_A_B"/>
    <property type="match status" value="1"/>
</dbReference>
<dbReference type="NCBIfam" id="TIGR00724">
    <property type="entry name" value="urea_amlyse_rel"/>
    <property type="match status" value="1"/>
</dbReference>
<keyword evidence="6" id="KW-0092">Biotin</keyword>
<keyword evidence="11" id="KW-1185">Reference proteome</keyword>
<dbReference type="InterPro" id="IPR011761">
    <property type="entry name" value="ATP-grasp"/>
</dbReference>
<feature type="domain" description="ATP-grasp" evidence="8">
    <location>
        <begin position="118"/>
        <end position="317"/>
    </location>
</feature>
<dbReference type="Pfam" id="PF00364">
    <property type="entry name" value="Biotin_lipoyl"/>
    <property type="match status" value="1"/>
</dbReference>
<dbReference type="SMART" id="SM00878">
    <property type="entry name" value="Biotin_carb_C"/>
    <property type="match status" value="1"/>
</dbReference>
<keyword evidence="3 7" id="KW-0547">Nucleotide-binding</keyword>
<dbReference type="CDD" id="cd06850">
    <property type="entry name" value="biotinyl_domain"/>
    <property type="match status" value="1"/>
</dbReference>
<keyword evidence="4" id="KW-0378">Hydrolase</keyword>
<evidence type="ECO:0008006" key="12">
    <source>
        <dbReference type="Google" id="ProtNLM"/>
    </source>
</evidence>
<dbReference type="SUPFAM" id="SSF51246">
    <property type="entry name" value="Rudiment single hybrid motif"/>
    <property type="match status" value="1"/>
</dbReference>
<dbReference type="InterPro" id="IPR003833">
    <property type="entry name" value="CT_C_D"/>
</dbReference>
<dbReference type="InterPro" id="IPR011053">
    <property type="entry name" value="Single_hybrid_motif"/>
</dbReference>
<dbReference type="SMART" id="SM00797">
    <property type="entry name" value="AHS2"/>
    <property type="match status" value="1"/>
</dbReference>
<dbReference type="InterPro" id="IPR003778">
    <property type="entry name" value="CT_A_B"/>
</dbReference>
<dbReference type="Pfam" id="PF00289">
    <property type="entry name" value="Biotin_carb_N"/>
    <property type="match status" value="1"/>
</dbReference>
<dbReference type="GO" id="GO:0046872">
    <property type="term" value="F:metal ion binding"/>
    <property type="evidence" value="ECO:0007669"/>
    <property type="project" value="InterPro"/>
</dbReference>
<dbReference type="InterPro" id="IPR011764">
    <property type="entry name" value="Biotin_carboxylation_dom"/>
</dbReference>
<dbReference type="PROSITE" id="PS00866">
    <property type="entry name" value="CPSASE_1"/>
    <property type="match status" value="1"/>
</dbReference>
<evidence type="ECO:0000256" key="2">
    <source>
        <dbReference type="ARBA" id="ARBA00022598"/>
    </source>
</evidence>
<reference evidence="10 11" key="1">
    <citation type="journal article" date="2014" name="Genome Biol. Evol.">
        <title>Comparative genomics and transcriptomics analyses reveal divergent lifestyle features of nematode endoparasitic fungus Hirsutella minnesotensis.</title>
        <authorList>
            <person name="Lai Y."/>
            <person name="Liu K."/>
            <person name="Zhang X."/>
            <person name="Zhang X."/>
            <person name="Li K."/>
            <person name="Wang N."/>
            <person name="Shu C."/>
            <person name="Wu Y."/>
            <person name="Wang C."/>
            <person name="Bushley K.E."/>
            <person name="Xiang M."/>
            <person name="Liu X."/>
        </authorList>
    </citation>
    <scope>NUCLEOTIDE SEQUENCE [LARGE SCALE GENOMIC DNA]</scope>
    <source>
        <strain evidence="10 11">3608</strain>
    </source>
</reference>
<dbReference type="PROSITE" id="PS00188">
    <property type="entry name" value="BIOTIN"/>
    <property type="match status" value="1"/>
</dbReference>
<dbReference type="SUPFAM" id="SSF56059">
    <property type="entry name" value="Glutathione synthetase ATP-binding domain-like"/>
    <property type="match status" value="1"/>
</dbReference>
<proteinExistence type="predicted"/>
<evidence type="ECO:0000313" key="11">
    <source>
        <dbReference type="Proteomes" id="UP000054481"/>
    </source>
</evidence>